<feature type="signal peptide" evidence="2">
    <location>
        <begin position="1"/>
        <end position="29"/>
    </location>
</feature>
<reference evidence="3 4" key="1">
    <citation type="journal article" date="2019" name="Emerg. Microbes Infect.">
        <title>Comprehensive subspecies identification of 175 nontuberculous mycobacteria species based on 7547 genomic profiles.</title>
        <authorList>
            <person name="Matsumoto Y."/>
            <person name="Kinjo T."/>
            <person name="Motooka D."/>
            <person name="Nabeya D."/>
            <person name="Jung N."/>
            <person name="Uechi K."/>
            <person name="Horii T."/>
            <person name="Iida T."/>
            <person name="Fujita J."/>
            <person name="Nakamura S."/>
        </authorList>
    </citation>
    <scope>NUCLEOTIDE SEQUENCE [LARGE SCALE GENOMIC DNA]</scope>
    <source>
        <strain evidence="3 4">JCM 13574</strain>
    </source>
</reference>
<keyword evidence="2" id="KW-0732">Signal</keyword>
<feature type="chain" id="PRO_5039498767" description="Secreted protein" evidence="2">
    <location>
        <begin position="30"/>
        <end position="157"/>
    </location>
</feature>
<protein>
    <recommendedName>
        <fullName evidence="5">Secreted protein</fullName>
    </recommendedName>
</protein>
<gene>
    <name evidence="3" type="ORF">MMAD_26650</name>
</gene>
<evidence type="ECO:0008006" key="5">
    <source>
        <dbReference type="Google" id="ProtNLM"/>
    </source>
</evidence>
<evidence type="ECO:0000313" key="4">
    <source>
        <dbReference type="Proteomes" id="UP000466517"/>
    </source>
</evidence>
<dbReference type="AlphaFoldDB" id="A0A7I7XGN5"/>
<feature type="region of interest" description="Disordered" evidence="1">
    <location>
        <begin position="39"/>
        <end position="69"/>
    </location>
</feature>
<dbReference type="RefSeq" id="WP_163737687.1">
    <property type="nucleotide sequence ID" value="NZ_AP022610.1"/>
</dbReference>
<dbReference type="KEGG" id="mmag:MMAD_26650"/>
<evidence type="ECO:0000313" key="3">
    <source>
        <dbReference type="EMBL" id="BBZ28370.1"/>
    </source>
</evidence>
<dbReference type="EMBL" id="AP022610">
    <property type="protein sequence ID" value="BBZ28370.1"/>
    <property type="molecule type" value="Genomic_DNA"/>
</dbReference>
<accession>A0A7I7XGN5</accession>
<sequence length="157" mass="15444">MTLKHALLTAAAGSALALAPLALTTVAMPAVGHADKQPKCDEAAVADPAQPAPAPACNQPAPQAQGQGQTLNCPDGTIVDTKYGKCVSLTDGIAKQLRALPAPPGLQGFGNAAGGGGGIGGFNGIPSLGTINLPSVVLPSLGLGLVPDINLNLQPKF</sequence>
<organism evidence="3 4">
    <name type="scientific">Mycolicibacterium madagascariense</name>
    <dbReference type="NCBI Taxonomy" id="212765"/>
    <lineage>
        <taxon>Bacteria</taxon>
        <taxon>Bacillati</taxon>
        <taxon>Actinomycetota</taxon>
        <taxon>Actinomycetes</taxon>
        <taxon>Mycobacteriales</taxon>
        <taxon>Mycobacteriaceae</taxon>
        <taxon>Mycolicibacterium</taxon>
    </lineage>
</organism>
<evidence type="ECO:0000256" key="1">
    <source>
        <dbReference type="SAM" id="MobiDB-lite"/>
    </source>
</evidence>
<keyword evidence="4" id="KW-1185">Reference proteome</keyword>
<dbReference type="Proteomes" id="UP000466517">
    <property type="component" value="Chromosome"/>
</dbReference>
<proteinExistence type="predicted"/>
<feature type="compositionally biased region" description="Low complexity" evidence="1">
    <location>
        <begin position="43"/>
        <end position="69"/>
    </location>
</feature>
<evidence type="ECO:0000256" key="2">
    <source>
        <dbReference type="SAM" id="SignalP"/>
    </source>
</evidence>
<name>A0A7I7XGN5_9MYCO</name>